<name>A0ACB7YU32_9ERIC</name>
<accession>A0ACB7YU32</accession>
<evidence type="ECO:0000313" key="1">
    <source>
        <dbReference type="EMBL" id="KAH7856405.1"/>
    </source>
</evidence>
<gene>
    <name evidence="1" type="ORF">Vadar_000940</name>
</gene>
<sequence length="472" mass="54504">MALVAVSSAINSTLVPLLSGEVKLLWNIRTEVASIKAELESIMSFLKDADSSPKLENERAKIWVKQVRALAYQIEDVMDEYMLHLAENQQRRGFISFLRKLARSITKLKPQHDIASQIQDIKQIIRETKERADRNGFSCLEHGSSNKTEEKVQDDPRVASLFIDEVVGIESTREELIHRLIIGVSNRTVTSLVGMGGSGKTTLAKTVFDNQKVLEHFDCQAWVSVSQSYKTEDIFRRIINQLYQTREEFAPQGIDMLDQNSLIHLLREYLHEKRYLLVFDDVWNFDFWRFVKVALPKNNKGSQIIVTTRSEDVASFFKESSLDHIYKLEPLIEEEAWKLFCKLTFLQDFGGCPPELEKVSRAIVRKCEGLPLAIVTIGALLSTKNKVVSEWQRFYNSLGSELERNAHLTNITKILLLSYHDLPYYLKPCFLYFGIIPKDYQITRGRLVRLWIAEGLLKDKEEKLWKKLLKNT</sequence>
<proteinExistence type="predicted"/>
<dbReference type="EMBL" id="CM037153">
    <property type="protein sequence ID" value="KAH7856405.1"/>
    <property type="molecule type" value="Genomic_DNA"/>
</dbReference>
<keyword evidence="2" id="KW-1185">Reference proteome</keyword>
<evidence type="ECO:0000313" key="2">
    <source>
        <dbReference type="Proteomes" id="UP000828048"/>
    </source>
</evidence>
<protein>
    <submittedName>
        <fullName evidence="1">Uncharacterized protein</fullName>
    </submittedName>
</protein>
<organism evidence="1 2">
    <name type="scientific">Vaccinium darrowii</name>
    <dbReference type="NCBI Taxonomy" id="229202"/>
    <lineage>
        <taxon>Eukaryota</taxon>
        <taxon>Viridiplantae</taxon>
        <taxon>Streptophyta</taxon>
        <taxon>Embryophyta</taxon>
        <taxon>Tracheophyta</taxon>
        <taxon>Spermatophyta</taxon>
        <taxon>Magnoliopsida</taxon>
        <taxon>eudicotyledons</taxon>
        <taxon>Gunneridae</taxon>
        <taxon>Pentapetalae</taxon>
        <taxon>asterids</taxon>
        <taxon>Ericales</taxon>
        <taxon>Ericaceae</taxon>
        <taxon>Vaccinioideae</taxon>
        <taxon>Vaccinieae</taxon>
        <taxon>Vaccinium</taxon>
    </lineage>
</organism>
<comment type="caution">
    <text evidence="1">The sequence shown here is derived from an EMBL/GenBank/DDBJ whole genome shotgun (WGS) entry which is preliminary data.</text>
</comment>
<reference evidence="1 2" key="1">
    <citation type="journal article" date="2021" name="Hortic Res">
        <title>High-quality reference genome and annotation aids understanding of berry development for evergreen blueberry (Vaccinium darrowii).</title>
        <authorList>
            <person name="Yu J."/>
            <person name="Hulse-Kemp A.M."/>
            <person name="Babiker E."/>
            <person name="Staton M."/>
        </authorList>
    </citation>
    <scope>NUCLEOTIDE SEQUENCE [LARGE SCALE GENOMIC DNA]</scope>
    <source>
        <strain evidence="2">cv. NJ 8807/NJ 8810</strain>
        <tissue evidence="1">Young leaf</tissue>
    </source>
</reference>
<dbReference type="Proteomes" id="UP000828048">
    <property type="component" value="Chromosome 3"/>
</dbReference>